<proteinExistence type="inferred from homology"/>
<dbReference type="SUPFAM" id="SSF53720">
    <property type="entry name" value="ALDH-like"/>
    <property type="match status" value="1"/>
</dbReference>
<dbReference type="Gene3D" id="3.40.605.10">
    <property type="entry name" value="Aldehyde Dehydrogenase, Chain A, domain 1"/>
    <property type="match status" value="1"/>
</dbReference>
<dbReference type="CDD" id="cd07112">
    <property type="entry name" value="ALDH_GABALDH-PuuC"/>
    <property type="match status" value="1"/>
</dbReference>
<dbReference type="Gene3D" id="3.40.309.10">
    <property type="entry name" value="Aldehyde Dehydrogenase, Chain A, domain 2"/>
    <property type="match status" value="1"/>
</dbReference>
<accession>A0A2S4MEE5</accession>
<protein>
    <submittedName>
        <fullName evidence="5">Aldehyde dehydrogenase (NAD+)/gamma-glutamyl-gamma-aminobutyraldehyde dehydrogenase</fullName>
    </submittedName>
</protein>
<dbReference type="Pfam" id="PF00171">
    <property type="entry name" value="Aldedh"/>
    <property type="match status" value="1"/>
</dbReference>
<evidence type="ECO:0000313" key="5">
    <source>
        <dbReference type="EMBL" id="POR53130.1"/>
    </source>
</evidence>
<dbReference type="EMBL" id="PQFZ01000004">
    <property type="protein sequence ID" value="POR53130.1"/>
    <property type="molecule type" value="Genomic_DNA"/>
</dbReference>
<dbReference type="RefSeq" id="WP_103717938.1">
    <property type="nucleotide sequence ID" value="NZ_PQFZ01000004.1"/>
</dbReference>
<comment type="caution">
    <text evidence="5">The sequence shown here is derived from an EMBL/GenBank/DDBJ whole genome shotgun (WGS) entry which is preliminary data.</text>
</comment>
<dbReference type="InterPro" id="IPR016163">
    <property type="entry name" value="Ald_DH_C"/>
</dbReference>
<reference evidence="5 6" key="1">
    <citation type="submission" date="2018-01" db="EMBL/GenBank/DDBJ databases">
        <title>Genomic Encyclopedia of Type Strains, Phase III (KMG-III): the genomes of soil and plant-associated and newly described type strains.</title>
        <authorList>
            <person name="Whitman W."/>
        </authorList>
    </citation>
    <scope>NUCLEOTIDE SEQUENCE [LARGE SCALE GENOMIC DNA]</scope>
    <source>
        <strain evidence="5 6">1131</strain>
    </source>
</reference>
<dbReference type="InterPro" id="IPR029510">
    <property type="entry name" value="Ald_DH_CS_GLU"/>
</dbReference>
<feature type="active site" evidence="2">
    <location>
        <position position="267"/>
    </location>
</feature>
<keyword evidence="1 3" id="KW-0560">Oxidoreductase</keyword>
<name>A0A2S4MEE5_9HYPH</name>
<organism evidence="5 6">
    <name type="scientific">Bosea psychrotolerans</name>
    <dbReference type="NCBI Taxonomy" id="1871628"/>
    <lineage>
        <taxon>Bacteria</taxon>
        <taxon>Pseudomonadati</taxon>
        <taxon>Pseudomonadota</taxon>
        <taxon>Alphaproteobacteria</taxon>
        <taxon>Hyphomicrobiales</taxon>
        <taxon>Boseaceae</taxon>
        <taxon>Bosea</taxon>
    </lineage>
</organism>
<dbReference type="GO" id="GO:0004030">
    <property type="term" value="F:aldehyde dehydrogenase [NAD(P)+] activity"/>
    <property type="evidence" value="ECO:0007669"/>
    <property type="project" value="UniProtKB-ARBA"/>
</dbReference>
<dbReference type="InterPro" id="IPR016161">
    <property type="entry name" value="Ald_DH/histidinol_DH"/>
</dbReference>
<dbReference type="OrthoDB" id="8175464at2"/>
<dbReference type="AlphaFoldDB" id="A0A2S4MEE5"/>
<evidence type="ECO:0000256" key="1">
    <source>
        <dbReference type="ARBA" id="ARBA00023002"/>
    </source>
</evidence>
<evidence type="ECO:0000256" key="3">
    <source>
        <dbReference type="RuleBase" id="RU003345"/>
    </source>
</evidence>
<dbReference type="PANTHER" id="PTHR11699">
    <property type="entry name" value="ALDEHYDE DEHYDROGENASE-RELATED"/>
    <property type="match status" value="1"/>
</dbReference>
<dbReference type="FunFam" id="3.40.605.10:FF:000001">
    <property type="entry name" value="Aldehyde dehydrogenase 1"/>
    <property type="match status" value="1"/>
</dbReference>
<dbReference type="Proteomes" id="UP000236919">
    <property type="component" value="Unassembled WGS sequence"/>
</dbReference>
<evidence type="ECO:0000256" key="2">
    <source>
        <dbReference type="PROSITE-ProRule" id="PRU10007"/>
    </source>
</evidence>
<dbReference type="InterPro" id="IPR016162">
    <property type="entry name" value="Ald_DH_N"/>
</dbReference>
<comment type="similarity">
    <text evidence="3">Belongs to the aldehyde dehydrogenase family.</text>
</comment>
<dbReference type="PROSITE" id="PS00687">
    <property type="entry name" value="ALDEHYDE_DEHYDR_GLU"/>
    <property type="match status" value="1"/>
</dbReference>
<gene>
    <name evidence="5" type="ORF">CYD53_104105</name>
</gene>
<feature type="domain" description="Aldehyde dehydrogenase" evidence="4">
    <location>
        <begin position="28"/>
        <end position="494"/>
    </location>
</feature>
<dbReference type="InterPro" id="IPR015590">
    <property type="entry name" value="Aldehyde_DH_dom"/>
</dbReference>
<sequence length="507" mass="54053">MIHESPAFYQAVADRLPLPTKAFIDGRFVAAKSGAVIETVNPATGQVLAAVAHCQAEDVDRAVAAARRAFRSGVWSRIAPEARKAVLLRFAELIRANSTELAVLESLDSGKPIRDCLNEIAIEVPDTFQWYAELIDKSFGKVAPTGEQACAMIVREPIGVVAAVLPWNFPLLMAAWKLAPALASGCSVLVKPAEQTSLSILRLAELAEEAGIPAGVLNILPGLGETAGAAIGRHGDIDAVSFTGSTEVGRLFLRYAADSNLKSIGLEMGGKSPFIVLDDAELSPEMIDNAVMAAFWNGGQNCSANMRQIVDRSRQEEFLDRVVARAKALVIGAPLDPATELGPLITREHRRRVLDHVESGHREGARAVLSGSAFDSDAPGSFLGPTVFADLAPGMTIAREEIFGPVLGVMPVDGIEQALTVANGSEYGLHATVYTRDIDRALFMARRLACGTIAVNGFTEGDLKTPFGGYKRSGSLARDKGTEAMAQYLQTKTIWISLDGKYTSIPG</sequence>
<evidence type="ECO:0000313" key="6">
    <source>
        <dbReference type="Proteomes" id="UP000236919"/>
    </source>
</evidence>
<evidence type="ECO:0000259" key="4">
    <source>
        <dbReference type="Pfam" id="PF00171"/>
    </source>
</evidence>
<keyword evidence="6" id="KW-1185">Reference proteome</keyword>